<proteinExistence type="predicted"/>
<feature type="compositionally biased region" description="Polar residues" evidence="1">
    <location>
        <begin position="12"/>
        <end position="23"/>
    </location>
</feature>
<accession>A0A8T3D784</accession>
<gene>
    <name evidence="2" type="ORF">AGOR_G00143980</name>
</gene>
<evidence type="ECO:0000313" key="3">
    <source>
        <dbReference type="Proteomes" id="UP000829720"/>
    </source>
</evidence>
<name>A0A8T3D784_9TELE</name>
<dbReference type="OrthoDB" id="8793205at2759"/>
<dbReference type="AlphaFoldDB" id="A0A8T3D784"/>
<dbReference type="Proteomes" id="UP000829720">
    <property type="component" value="Unassembled WGS sequence"/>
</dbReference>
<comment type="caution">
    <text evidence="2">The sequence shown here is derived from an EMBL/GenBank/DDBJ whole genome shotgun (WGS) entry which is preliminary data.</text>
</comment>
<dbReference type="EMBL" id="JAERUA010000013">
    <property type="protein sequence ID" value="KAI1891454.1"/>
    <property type="molecule type" value="Genomic_DNA"/>
</dbReference>
<feature type="region of interest" description="Disordered" evidence="1">
    <location>
        <begin position="1"/>
        <end position="39"/>
    </location>
</feature>
<organism evidence="2 3">
    <name type="scientific">Albula goreensis</name>
    <dbReference type="NCBI Taxonomy" id="1534307"/>
    <lineage>
        <taxon>Eukaryota</taxon>
        <taxon>Metazoa</taxon>
        <taxon>Chordata</taxon>
        <taxon>Craniata</taxon>
        <taxon>Vertebrata</taxon>
        <taxon>Euteleostomi</taxon>
        <taxon>Actinopterygii</taxon>
        <taxon>Neopterygii</taxon>
        <taxon>Teleostei</taxon>
        <taxon>Albuliformes</taxon>
        <taxon>Albulidae</taxon>
        <taxon>Albula</taxon>
    </lineage>
</organism>
<protein>
    <submittedName>
        <fullName evidence="2">Uncharacterized protein</fullName>
    </submittedName>
</protein>
<evidence type="ECO:0000256" key="1">
    <source>
        <dbReference type="SAM" id="MobiDB-lite"/>
    </source>
</evidence>
<evidence type="ECO:0000313" key="2">
    <source>
        <dbReference type="EMBL" id="KAI1891454.1"/>
    </source>
</evidence>
<sequence length="195" mass="21175">MKETQNPRKHNPTGSRNTKSNPHYSAWEVSSAVDHSDEGEFHGIPKGKLVGKKKCESLDERNIVVSPHLLAQMSPAIEEVGQAPEEHLGRDLPEEVLQRVRSARGQQPSVQAPEEFRCRTVMRISRRDSGQTITAFQTTSGAHGAIAGACATLITGHLLPARSRSAALFQAHTSISGLEVAEMPASMIVLHPECS</sequence>
<reference evidence="2" key="1">
    <citation type="submission" date="2021-01" db="EMBL/GenBank/DDBJ databases">
        <authorList>
            <person name="Zahm M."/>
            <person name="Roques C."/>
            <person name="Cabau C."/>
            <person name="Klopp C."/>
            <person name="Donnadieu C."/>
            <person name="Jouanno E."/>
            <person name="Lampietro C."/>
            <person name="Louis A."/>
            <person name="Herpin A."/>
            <person name="Echchiki A."/>
            <person name="Berthelot C."/>
            <person name="Parey E."/>
            <person name="Roest-Crollius H."/>
            <person name="Braasch I."/>
            <person name="Postlethwait J."/>
            <person name="Bobe J."/>
            <person name="Montfort J."/>
            <person name="Bouchez O."/>
            <person name="Begum T."/>
            <person name="Mejri S."/>
            <person name="Adams A."/>
            <person name="Chen W.-J."/>
            <person name="Guiguen Y."/>
        </authorList>
    </citation>
    <scope>NUCLEOTIDE SEQUENCE</scope>
    <source>
        <tissue evidence="2">Blood</tissue>
    </source>
</reference>
<keyword evidence="3" id="KW-1185">Reference proteome</keyword>